<evidence type="ECO:0000256" key="2">
    <source>
        <dbReference type="ARBA" id="ARBA00022603"/>
    </source>
</evidence>
<comment type="catalytic activity">
    <reaction evidence="10">
        <text>N-terminal L-alanyl-L-prolyl-L-lysyl-[protein] + 3 S-adenosyl-L-methionine = N-terminal N,N,N-trimethyl-L-alanyl-L-prolyl-L-lysyl-[protein] + 3 S-adenosyl-L-homocysteine + 3 H(+)</text>
        <dbReference type="Rhea" id="RHEA:54712"/>
        <dbReference type="Rhea" id="RHEA-COMP:13785"/>
        <dbReference type="Rhea" id="RHEA-COMP:13971"/>
        <dbReference type="ChEBI" id="CHEBI:15378"/>
        <dbReference type="ChEBI" id="CHEBI:57856"/>
        <dbReference type="ChEBI" id="CHEBI:59789"/>
        <dbReference type="ChEBI" id="CHEBI:138057"/>
        <dbReference type="ChEBI" id="CHEBI:138315"/>
        <dbReference type="EC" id="2.1.1.244"/>
    </reaction>
</comment>
<dbReference type="PANTHER" id="PTHR12753">
    <property type="entry name" value="AD-003 - RELATED"/>
    <property type="match status" value="1"/>
</dbReference>
<dbReference type="FunFam" id="3.40.50.150:FF:000025">
    <property type="entry name" value="N-terminal Xaa-Pro-Lys N-methyltransferase 1"/>
    <property type="match status" value="1"/>
</dbReference>
<dbReference type="InterPro" id="IPR029063">
    <property type="entry name" value="SAM-dependent_MTases_sf"/>
</dbReference>
<evidence type="ECO:0000256" key="4">
    <source>
        <dbReference type="ARBA" id="ARBA00022691"/>
    </source>
</evidence>
<evidence type="ECO:0000256" key="7">
    <source>
        <dbReference type="ARBA" id="ARBA00043129"/>
    </source>
</evidence>
<organism evidence="12 13">
    <name type="scientific">Patella caerulea</name>
    <name type="common">Rayed Mediterranean limpet</name>
    <dbReference type="NCBI Taxonomy" id="87958"/>
    <lineage>
        <taxon>Eukaryota</taxon>
        <taxon>Metazoa</taxon>
        <taxon>Spiralia</taxon>
        <taxon>Lophotrochozoa</taxon>
        <taxon>Mollusca</taxon>
        <taxon>Gastropoda</taxon>
        <taxon>Patellogastropoda</taxon>
        <taxon>Patelloidea</taxon>
        <taxon>Patellidae</taxon>
        <taxon>Patella</taxon>
    </lineage>
</organism>
<comment type="catalytic activity">
    <reaction evidence="8">
        <text>N-terminal L-seryl-L-prolyl-L-lysyl-[protein] + 3 S-adenosyl-L-methionine = N-terminal N,N,N-trimethyl-L-seryl-L-prolyl-L-lysyl-[protein] + 3 S-adenosyl-L-homocysteine + 3 H(+)</text>
        <dbReference type="Rhea" id="RHEA:54724"/>
        <dbReference type="Rhea" id="RHEA-COMP:13789"/>
        <dbReference type="Rhea" id="RHEA-COMP:13973"/>
        <dbReference type="ChEBI" id="CHEBI:15378"/>
        <dbReference type="ChEBI" id="CHEBI:57856"/>
        <dbReference type="ChEBI" id="CHEBI:59789"/>
        <dbReference type="ChEBI" id="CHEBI:138061"/>
        <dbReference type="ChEBI" id="CHEBI:138317"/>
        <dbReference type="EC" id="2.1.1.244"/>
    </reaction>
</comment>
<comment type="similarity">
    <text evidence="1">Belongs to the methyltransferase superfamily. NTM1 family.</text>
</comment>
<feature type="binding site" evidence="11">
    <location>
        <position position="149"/>
    </location>
    <ligand>
        <name>S-adenosyl-L-methionine</name>
        <dbReference type="ChEBI" id="CHEBI:59789"/>
    </ligand>
</feature>
<dbReference type="AlphaFoldDB" id="A0AAN8KA46"/>
<keyword evidence="3" id="KW-0808">Transferase</keyword>
<reference evidence="12 13" key="1">
    <citation type="submission" date="2024-01" db="EMBL/GenBank/DDBJ databases">
        <title>The genome of the rayed Mediterranean limpet Patella caerulea (Linnaeus, 1758).</title>
        <authorList>
            <person name="Anh-Thu Weber A."/>
            <person name="Halstead-Nussloch G."/>
        </authorList>
    </citation>
    <scope>NUCLEOTIDE SEQUENCE [LARGE SCALE GENOMIC DNA]</scope>
    <source>
        <strain evidence="12">AATW-2023a</strain>
        <tissue evidence="12">Whole specimen</tissue>
    </source>
</reference>
<dbReference type="PIRSF" id="PIRSF016958">
    <property type="entry name" value="DUF858_MeTrfase_lik"/>
    <property type="match status" value="1"/>
</dbReference>
<dbReference type="Proteomes" id="UP001347796">
    <property type="component" value="Unassembled WGS sequence"/>
</dbReference>
<dbReference type="GO" id="GO:0071885">
    <property type="term" value="F:N-terminal protein N-methyltransferase activity"/>
    <property type="evidence" value="ECO:0007669"/>
    <property type="project" value="UniProtKB-EC"/>
</dbReference>
<dbReference type="EMBL" id="JAZGQO010000001">
    <property type="protein sequence ID" value="KAK6194649.1"/>
    <property type="molecule type" value="Genomic_DNA"/>
</dbReference>
<feature type="binding site" evidence="11">
    <location>
        <position position="83"/>
    </location>
    <ligand>
        <name>S-adenosyl-L-methionine</name>
        <dbReference type="ChEBI" id="CHEBI:59789"/>
    </ligand>
</feature>
<evidence type="ECO:0000256" key="1">
    <source>
        <dbReference type="ARBA" id="ARBA00009059"/>
    </source>
</evidence>
<evidence type="ECO:0000256" key="3">
    <source>
        <dbReference type="ARBA" id="ARBA00022679"/>
    </source>
</evidence>
<dbReference type="Gene3D" id="3.40.50.150">
    <property type="entry name" value="Vaccinia Virus protein VP39"/>
    <property type="match status" value="1"/>
</dbReference>
<evidence type="ECO:0000313" key="12">
    <source>
        <dbReference type="EMBL" id="KAK6194649.1"/>
    </source>
</evidence>
<evidence type="ECO:0000256" key="8">
    <source>
        <dbReference type="ARBA" id="ARBA00047306"/>
    </source>
</evidence>
<evidence type="ECO:0000256" key="6">
    <source>
        <dbReference type="ARBA" id="ARBA00039449"/>
    </source>
</evidence>
<name>A0AAN8KA46_PATCE</name>
<sequence length="238" mass="27068">MADQAEENKQSEEEVHYDLKVVDEKFYGDAKVYWEKISPTVDGMLGGFAKISPTDINGSRAFLRPFMKISGGKVNNKKALDCGAGIGRITKRLLLPMFDSVDMVELNQHFLNEARGFIGSESKRVDNLFCSGLQEFIPEIGRYDVIWCQWVLGHLKDKHLIEFFKRCKLGLSPNGMIIVKENTASDAERDFDSSDSSFTRPRREFVDLMTQSGLTIVKEEKQKGFPKGVYDVFMFALR</sequence>
<dbReference type="InterPro" id="IPR008576">
    <property type="entry name" value="MeTrfase_NTM1"/>
</dbReference>
<dbReference type="CDD" id="cd02440">
    <property type="entry name" value="AdoMet_MTases"/>
    <property type="match status" value="1"/>
</dbReference>
<protein>
    <recommendedName>
        <fullName evidence="6">Alpha N-terminal protein methyltransferase 1</fullName>
        <ecNumber evidence="5">2.1.1.244</ecNumber>
    </recommendedName>
    <alternativeName>
        <fullName evidence="7">X-Pro-Lys N-terminal protein methyltransferase 1</fullName>
    </alternativeName>
</protein>
<gene>
    <name evidence="12" type="ORF">SNE40_000247</name>
</gene>
<feature type="binding site" evidence="11">
    <location>
        <position position="88"/>
    </location>
    <ligand>
        <name>S-adenosyl-L-methionine</name>
        <dbReference type="ChEBI" id="CHEBI:59789"/>
    </ligand>
</feature>
<keyword evidence="13" id="KW-1185">Reference proteome</keyword>
<comment type="catalytic activity">
    <reaction evidence="9">
        <text>N-terminal L-prolyl-L-prolyl-L-lysyl-[protein] + 2 S-adenosyl-L-methionine = N-terminal N,N-dimethyl-L-prolyl-L-prolyl-L-lysyl-[protein] + 2 S-adenosyl-L-homocysteine + 2 H(+)</text>
        <dbReference type="Rhea" id="RHEA:54736"/>
        <dbReference type="Rhea" id="RHEA-COMP:13787"/>
        <dbReference type="Rhea" id="RHEA-COMP:13974"/>
        <dbReference type="ChEBI" id="CHEBI:15378"/>
        <dbReference type="ChEBI" id="CHEBI:57856"/>
        <dbReference type="ChEBI" id="CHEBI:59789"/>
        <dbReference type="ChEBI" id="CHEBI:138059"/>
        <dbReference type="ChEBI" id="CHEBI:138318"/>
        <dbReference type="EC" id="2.1.1.244"/>
    </reaction>
</comment>
<keyword evidence="2" id="KW-0489">Methyltransferase</keyword>
<evidence type="ECO:0000256" key="10">
    <source>
        <dbReference type="ARBA" id="ARBA00048167"/>
    </source>
</evidence>
<evidence type="ECO:0000256" key="5">
    <source>
        <dbReference type="ARBA" id="ARBA00039112"/>
    </source>
</evidence>
<evidence type="ECO:0000313" key="13">
    <source>
        <dbReference type="Proteomes" id="UP001347796"/>
    </source>
</evidence>
<keyword evidence="4 11" id="KW-0949">S-adenosyl-L-methionine</keyword>
<accession>A0AAN8KA46</accession>
<evidence type="ECO:0000256" key="11">
    <source>
        <dbReference type="PIRSR" id="PIRSR016958-1"/>
    </source>
</evidence>
<feature type="binding site" evidence="11">
    <location>
        <begin position="133"/>
        <end position="134"/>
    </location>
    <ligand>
        <name>S-adenosyl-L-methionine</name>
        <dbReference type="ChEBI" id="CHEBI:59789"/>
    </ligand>
</feature>
<proteinExistence type="inferred from homology"/>
<dbReference type="Pfam" id="PF05891">
    <property type="entry name" value="Methyltransf_PK"/>
    <property type="match status" value="1"/>
</dbReference>
<dbReference type="EC" id="2.1.1.244" evidence="5"/>
<dbReference type="PANTHER" id="PTHR12753:SF0">
    <property type="entry name" value="ALPHA N-TERMINAL PROTEIN METHYLTRANSFERASE 1"/>
    <property type="match status" value="1"/>
</dbReference>
<comment type="caution">
    <text evidence="12">The sequence shown here is derived from an EMBL/GenBank/DDBJ whole genome shotgun (WGS) entry which is preliminary data.</text>
</comment>
<dbReference type="GO" id="GO:0032259">
    <property type="term" value="P:methylation"/>
    <property type="evidence" value="ECO:0007669"/>
    <property type="project" value="UniProtKB-KW"/>
</dbReference>
<evidence type="ECO:0000256" key="9">
    <source>
        <dbReference type="ARBA" id="ARBA00047885"/>
    </source>
</evidence>
<dbReference type="GO" id="GO:0005737">
    <property type="term" value="C:cytoplasm"/>
    <property type="evidence" value="ECO:0007669"/>
    <property type="project" value="TreeGrafter"/>
</dbReference>
<dbReference type="SUPFAM" id="SSF53335">
    <property type="entry name" value="S-adenosyl-L-methionine-dependent methyltransferases"/>
    <property type="match status" value="1"/>
</dbReference>